<sequence>MACSIILQELENSRWIVSVVLLRGGELVVVEPDVIRKGPYSKDLEYGNMAQTRITGYVIAAQLYTDFLTGAEYLLILKDCGVLEVLDSNLDRLDMLDISRAGNGNEQPLMVLDDRNQKIYVNTKKNQIMAIQFKVSGERFNFIRSDKNPQSIFEPVESIINMEISWHVDFEFGRDFVAMSVLLFDEFSKRYYFEVIKQQQVDTRKKKQPWLSLIEKTPLEVDAYRTTASMNSKRLVTFKAVSNIGFFIFSLHCNFFFELPGGSMHTLAGKQIEKLVKCECLDESFNDNSCGDIELHSSVLLLQTVNDLKFTVVTTSNFAITVKIDLVQEDTEELVYHWDRFLSSKHVLCGLPTTATGCQVVQFMPLNSSQCILLTVTNGIIFIGTKNFRIYHTISFPLRTAFYSAGVGENFSKHVVCGGSQDNKGFLESRWIGLKDFLSLNQTFTSPNKIFKIWSTRDRVWWKTHDGRFYQDGKIVDVPSSVIHISMSDEVVSESAIIIATNIENDEEGNYCFITSGGMLCWSNEDLQIKIKNFKSSKLVRYNLACFKDAEGTKVTVIAIDNVLTLLRGHSVNTESLNVTSRLEAISMLCVVPSPQPKYVLLGDIGGRLLRLDMESMAIVSEIKVSCGRVRFCGIPKSGDVFVYTPDDLLVWDHSDFHITRVDFKHTICHISSRNEMIDIMIDDYTVISCSVHSDLLGTEMITSSITSSSHFHTKFVQLPCSTRYVVTNSLRSEYSVDYKRNILHTELQLHDIQSGKTVSRHDVSKLFPQAIISDIAAVPFEEGFELGLKASEKKSFAERQTLSKCFIVSLDYETAEDDNELNNLLLFSIDDGVIEFHLGLRTRSVVTTLKNYYQHLFLAAGDVLQIFKIDYSVKDNAFKIESVSNEITLLGFTKSLLLLENFSLNHDEKKMPKRNDYIFPSHRVVGLNIFKGFQEYELFCNDEHCNQNLEIPYIIRIRPIPNSRRIIESIETFNDQMMTSASLINGTGIYLAVAWTNNVVTICRTSYNGLKESVEFKMPCQVTNITSFGQNTFNSDVASEEGKNISDIFMVTTCQGGSYILHFESNLSIKSEQHQMLEEQNRFIAVAEDGIGFIDTRILDVKKSSHDLAMDAFYQPFSHRHYC</sequence>
<evidence type="ECO:0000313" key="2">
    <source>
        <dbReference type="Proteomes" id="UP000509704"/>
    </source>
</evidence>
<evidence type="ECO:0008006" key="3">
    <source>
        <dbReference type="Google" id="ProtNLM"/>
    </source>
</evidence>
<proteinExistence type="predicted"/>
<protein>
    <recommendedName>
        <fullName evidence="3">Cleavage/polyadenylation specificity factor A subunit N-terminal domain-containing protein</fullName>
    </recommendedName>
</protein>
<dbReference type="Proteomes" id="UP000509704">
    <property type="component" value="Chromosome 2"/>
</dbReference>
<dbReference type="KEGG" id="zmk:HG535_0B03640"/>
<dbReference type="OrthoDB" id="4063069at2759"/>
<gene>
    <name evidence="1" type="ORF">HG535_0B03640</name>
</gene>
<dbReference type="AlphaFoldDB" id="A0A7H9AY51"/>
<name>A0A7H9AY51_ZYGMR</name>
<dbReference type="EMBL" id="CP058605">
    <property type="protein sequence ID" value="QLG71325.1"/>
    <property type="molecule type" value="Genomic_DNA"/>
</dbReference>
<dbReference type="GeneID" id="59234986"/>
<dbReference type="RefSeq" id="XP_037143053.1">
    <property type="nucleotide sequence ID" value="XM_037287158.1"/>
</dbReference>
<accession>A0A7H9AY51</accession>
<keyword evidence="2" id="KW-1185">Reference proteome</keyword>
<evidence type="ECO:0000313" key="1">
    <source>
        <dbReference type="EMBL" id="QLG71325.1"/>
    </source>
</evidence>
<organism evidence="1 2">
    <name type="scientific">Zygotorulaspora mrakii</name>
    <name type="common">Zygosaccharomyces mrakii</name>
    <dbReference type="NCBI Taxonomy" id="42260"/>
    <lineage>
        <taxon>Eukaryota</taxon>
        <taxon>Fungi</taxon>
        <taxon>Dikarya</taxon>
        <taxon>Ascomycota</taxon>
        <taxon>Saccharomycotina</taxon>
        <taxon>Saccharomycetes</taxon>
        <taxon>Saccharomycetales</taxon>
        <taxon>Saccharomycetaceae</taxon>
        <taxon>Zygotorulaspora</taxon>
    </lineage>
</organism>
<reference evidence="1 2" key="1">
    <citation type="submission" date="2020-07" db="EMBL/GenBank/DDBJ databases">
        <title>The yeast mating-type switching endonuclease HO is a domesticated member of an unorthodox homing genetic element family.</title>
        <authorList>
            <person name="Coughlan A.Y."/>
            <person name="Lombardi L."/>
            <person name="Braun-Galleani S."/>
            <person name="Martos A.R."/>
            <person name="Galeote V."/>
            <person name="Bigey F."/>
            <person name="Dequin S."/>
            <person name="Byrne K.P."/>
            <person name="Wolfe K.H."/>
        </authorList>
    </citation>
    <scope>NUCLEOTIDE SEQUENCE [LARGE SCALE GENOMIC DNA]</scope>
    <source>
        <strain evidence="1 2">NRRL Y-6702</strain>
    </source>
</reference>